<evidence type="ECO:0000313" key="2">
    <source>
        <dbReference type="EMBL" id="EIE20628.1"/>
    </source>
</evidence>
<name>I0YQF9_COCSC</name>
<gene>
    <name evidence="2" type="ORF">COCSUDRAFT_54182</name>
</gene>
<protein>
    <submittedName>
        <fullName evidence="2">Uncharacterized protein</fullName>
    </submittedName>
</protein>
<reference evidence="2 3" key="1">
    <citation type="journal article" date="2012" name="Genome Biol.">
        <title>The genome of the polar eukaryotic microalga coccomyxa subellipsoidea reveals traits of cold adaptation.</title>
        <authorList>
            <person name="Blanc G."/>
            <person name="Agarkova I."/>
            <person name="Grimwood J."/>
            <person name="Kuo A."/>
            <person name="Brueggeman A."/>
            <person name="Dunigan D."/>
            <person name="Gurnon J."/>
            <person name="Ladunga I."/>
            <person name="Lindquist E."/>
            <person name="Lucas S."/>
            <person name="Pangilinan J."/>
            <person name="Proschold T."/>
            <person name="Salamov A."/>
            <person name="Schmutz J."/>
            <person name="Weeks D."/>
            <person name="Yamada T."/>
            <person name="Claverie J.M."/>
            <person name="Grigoriev I."/>
            <person name="Van Etten J."/>
            <person name="Lomsadze A."/>
            <person name="Borodovsky M."/>
        </authorList>
    </citation>
    <scope>NUCLEOTIDE SEQUENCE [LARGE SCALE GENOMIC DNA]</scope>
    <source>
        <strain evidence="2 3">C-169</strain>
    </source>
</reference>
<dbReference type="RefSeq" id="XP_005645172.1">
    <property type="nucleotide sequence ID" value="XM_005645115.1"/>
</dbReference>
<comment type="caution">
    <text evidence="2">The sequence shown here is derived from an EMBL/GenBank/DDBJ whole genome shotgun (WGS) entry which is preliminary data.</text>
</comment>
<proteinExistence type="predicted"/>
<feature type="coiled-coil region" evidence="1">
    <location>
        <begin position="17"/>
        <end position="44"/>
    </location>
</feature>
<keyword evidence="1" id="KW-0175">Coiled coil</keyword>
<accession>I0YQF9</accession>
<sequence length="65" mass="7148">MAAGAPTPREESERSLVLARSQEMKLLEEEKRRLEDMRNASRLRYAAAVPLPPDAGMGAPLRAGE</sequence>
<dbReference type="AlphaFoldDB" id="I0YQF9"/>
<organism evidence="2 3">
    <name type="scientific">Coccomyxa subellipsoidea (strain C-169)</name>
    <name type="common">Green microalga</name>
    <dbReference type="NCBI Taxonomy" id="574566"/>
    <lineage>
        <taxon>Eukaryota</taxon>
        <taxon>Viridiplantae</taxon>
        <taxon>Chlorophyta</taxon>
        <taxon>core chlorophytes</taxon>
        <taxon>Trebouxiophyceae</taxon>
        <taxon>Trebouxiophyceae incertae sedis</taxon>
        <taxon>Coccomyxaceae</taxon>
        <taxon>Coccomyxa</taxon>
        <taxon>Coccomyxa subellipsoidea</taxon>
    </lineage>
</organism>
<dbReference type="EMBL" id="AGSI01000014">
    <property type="protein sequence ID" value="EIE20628.1"/>
    <property type="molecule type" value="Genomic_DNA"/>
</dbReference>
<dbReference type="Proteomes" id="UP000007264">
    <property type="component" value="Unassembled WGS sequence"/>
</dbReference>
<dbReference type="GeneID" id="17038607"/>
<evidence type="ECO:0000313" key="3">
    <source>
        <dbReference type="Proteomes" id="UP000007264"/>
    </source>
</evidence>
<keyword evidence="3" id="KW-1185">Reference proteome</keyword>
<evidence type="ECO:0000256" key="1">
    <source>
        <dbReference type="SAM" id="Coils"/>
    </source>
</evidence>
<dbReference type="KEGG" id="csl:COCSUDRAFT_54182"/>